<dbReference type="EMBL" id="BSOS01000043">
    <property type="protein sequence ID" value="GLR66953.1"/>
    <property type="molecule type" value="Genomic_DNA"/>
</dbReference>
<evidence type="ECO:0000313" key="4">
    <source>
        <dbReference type="Proteomes" id="UP001156641"/>
    </source>
</evidence>
<dbReference type="InterPro" id="IPR011010">
    <property type="entry name" value="DNA_brk_join_enz"/>
</dbReference>
<proteinExistence type="predicted"/>
<protein>
    <recommendedName>
        <fullName evidence="2">Tyr recombinase domain-containing protein</fullName>
    </recommendedName>
</protein>
<name>A0ABQ6A5L5_9PROT</name>
<dbReference type="InterPro" id="IPR002104">
    <property type="entry name" value="Integrase_catalytic"/>
</dbReference>
<dbReference type="Gene3D" id="1.10.443.10">
    <property type="entry name" value="Intergrase catalytic core"/>
    <property type="match status" value="1"/>
</dbReference>
<comment type="caution">
    <text evidence="3">The sequence shown here is derived from an EMBL/GenBank/DDBJ whole genome shotgun (WGS) entry which is preliminary data.</text>
</comment>
<reference evidence="4" key="1">
    <citation type="journal article" date="2019" name="Int. J. Syst. Evol. Microbiol.">
        <title>The Global Catalogue of Microorganisms (GCM) 10K type strain sequencing project: providing services to taxonomists for standard genome sequencing and annotation.</title>
        <authorList>
            <consortium name="The Broad Institute Genomics Platform"/>
            <consortium name="The Broad Institute Genome Sequencing Center for Infectious Disease"/>
            <person name="Wu L."/>
            <person name="Ma J."/>
        </authorList>
    </citation>
    <scope>NUCLEOTIDE SEQUENCE [LARGE SCALE GENOMIC DNA]</scope>
    <source>
        <strain evidence="4">NBRC 112502</strain>
    </source>
</reference>
<sequence>MAKKPPSETMVLRVSDWPPHDKALWDNGTTPASGLRRRRRHAETLRPKSIELAWKGYGRFLAVLAAQGPLNPELNPGDRVTYDTVATFFDALRAENNKDNTIKARLFHLRTALRIMVPAQEFDWLMRPDGCALDTLFPAEPKEKPFIPSAVELFQWGMRLMHAPEPETWPSSSKESLQFCRDFRNGLIITLLASRAPRVGALAQMRLGKNLYRQNGEFWVRLQSAIVKNKREIEYSLPPELTAFFDRYLAEIRPRLLDPARTDAVWGNGDGGAFTDRSIETMVFRASLREFSHSFGPHIARDAFASTLAEADPSNPGLAAVVLGITEGVVAAHYRRAHQADAARKLQANLRDERERTRHIAERAFGRRSG</sequence>
<dbReference type="InterPro" id="IPR013762">
    <property type="entry name" value="Integrase-like_cat_sf"/>
</dbReference>
<organism evidence="3 4">
    <name type="scientific">Acidocella aquatica</name>
    <dbReference type="NCBI Taxonomy" id="1922313"/>
    <lineage>
        <taxon>Bacteria</taxon>
        <taxon>Pseudomonadati</taxon>
        <taxon>Pseudomonadota</taxon>
        <taxon>Alphaproteobacteria</taxon>
        <taxon>Acetobacterales</taxon>
        <taxon>Acidocellaceae</taxon>
        <taxon>Acidocella</taxon>
    </lineage>
</organism>
<evidence type="ECO:0000256" key="1">
    <source>
        <dbReference type="ARBA" id="ARBA00023172"/>
    </source>
</evidence>
<keyword evidence="4" id="KW-1185">Reference proteome</keyword>
<dbReference type="Proteomes" id="UP001156641">
    <property type="component" value="Unassembled WGS sequence"/>
</dbReference>
<gene>
    <name evidence="3" type="ORF">GCM10010909_16330</name>
</gene>
<accession>A0ABQ6A5L5</accession>
<dbReference type="SUPFAM" id="SSF56349">
    <property type="entry name" value="DNA breaking-rejoining enzymes"/>
    <property type="match status" value="1"/>
</dbReference>
<dbReference type="PROSITE" id="PS51898">
    <property type="entry name" value="TYR_RECOMBINASE"/>
    <property type="match status" value="1"/>
</dbReference>
<evidence type="ECO:0000313" key="3">
    <source>
        <dbReference type="EMBL" id="GLR66953.1"/>
    </source>
</evidence>
<evidence type="ECO:0000259" key="2">
    <source>
        <dbReference type="PROSITE" id="PS51898"/>
    </source>
</evidence>
<dbReference type="RefSeq" id="WP_284257653.1">
    <property type="nucleotide sequence ID" value="NZ_BSOS01000043.1"/>
</dbReference>
<keyword evidence="1" id="KW-0233">DNA recombination</keyword>
<feature type="domain" description="Tyr recombinase" evidence="2">
    <location>
        <begin position="159"/>
        <end position="350"/>
    </location>
</feature>